<keyword evidence="1" id="KW-0732">Signal</keyword>
<feature type="domain" description="Beta-lactamase-related" evidence="2">
    <location>
        <begin position="29"/>
        <end position="337"/>
    </location>
</feature>
<dbReference type="PANTHER" id="PTHR46825">
    <property type="entry name" value="D-ALANYL-D-ALANINE-CARBOXYPEPTIDASE/ENDOPEPTIDASE AMPH"/>
    <property type="match status" value="1"/>
</dbReference>
<dbReference type="SUPFAM" id="SSF56601">
    <property type="entry name" value="beta-lactamase/transpeptidase-like"/>
    <property type="match status" value="1"/>
</dbReference>
<accession>G8NTA1</accession>
<dbReference type="Gene3D" id="3.40.710.10">
    <property type="entry name" value="DD-peptidase/beta-lactamase superfamily"/>
    <property type="match status" value="1"/>
</dbReference>
<dbReference type="RefSeq" id="WP_014267484.1">
    <property type="nucleotide sequence ID" value="NC_016631.1"/>
</dbReference>
<protein>
    <submittedName>
        <fullName evidence="3">Beta-lactamase</fullName>
    </submittedName>
</protein>
<dbReference type="eggNOG" id="COG1680">
    <property type="taxonomic scope" value="Bacteria"/>
</dbReference>
<dbReference type="InterPro" id="IPR012338">
    <property type="entry name" value="Beta-lactam/transpept-like"/>
</dbReference>
<dbReference type="STRING" id="682795.AciX8_4340"/>
<gene>
    <name evidence="3" type="ordered locus">AciX8_4340</name>
</gene>
<dbReference type="HOGENOM" id="CLU_020027_0_2_0"/>
<evidence type="ECO:0000259" key="2">
    <source>
        <dbReference type="Pfam" id="PF00144"/>
    </source>
</evidence>
<dbReference type="EMBL" id="CP003130">
    <property type="protein sequence ID" value="AEU38613.1"/>
    <property type="molecule type" value="Genomic_DNA"/>
</dbReference>
<evidence type="ECO:0000313" key="4">
    <source>
        <dbReference type="Proteomes" id="UP000007113"/>
    </source>
</evidence>
<keyword evidence="4" id="KW-1185">Reference proteome</keyword>
<dbReference type="InterPro" id="IPR050491">
    <property type="entry name" value="AmpC-like"/>
</dbReference>
<evidence type="ECO:0000313" key="3">
    <source>
        <dbReference type="EMBL" id="AEU38613.1"/>
    </source>
</evidence>
<reference evidence="3 4" key="1">
    <citation type="submission" date="2011-11" db="EMBL/GenBank/DDBJ databases">
        <title>Complete sequence of Granulicella mallensis MP5ACTX8.</title>
        <authorList>
            <consortium name="US DOE Joint Genome Institute"/>
            <person name="Lucas S."/>
            <person name="Copeland A."/>
            <person name="Lapidus A."/>
            <person name="Cheng J.-F."/>
            <person name="Goodwin L."/>
            <person name="Pitluck S."/>
            <person name="Peters L."/>
            <person name="Lu M."/>
            <person name="Detter J.C."/>
            <person name="Han C."/>
            <person name="Tapia R."/>
            <person name="Land M."/>
            <person name="Hauser L."/>
            <person name="Kyrpides N."/>
            <person name="Ivanova N."/>
            <person name="Mikhailova N."/>
            <person name="Pagani I."/>
            <person name="Rawat S."/>
            <person name="Mannisto M."/>
            <person name="Haggblom M."/>
            <person name="Woyke T."/>
        </authorList>
    </citation>
    <scope>NUCLEOTIDE SEQUENCE [LARGE SCALE GENOMIC DNA]</scope>
    <source>
        <strain evidence="4">ATCC BAA-1857 / DSM 23137 / MP5ACTX8</strain>
    </source>
</reference>
<dbReference type="Proteomes" id="UP000007113">
    <property type="component" value="Chromosome"/>
</dbReference>
<dbReference type="Pfam" id="PF00144">
    <property type="entry name" value="Beta-lactamase"/>
    <property type="match status" value="1"/>
</dbReference>
<organism evidence="3 4">
    <name type="scientific">Granulicella mallensis (strain ATCC BAA-1857 / DSM 23137 / MP5ACTX8)</name>
    <dbReference type="NCBI Taxonomy" id="682795"/>
    <lineage>
        <taxon>Bacteria</taxon>
        <taxon>Pseudomonadati</taxon>
        <taxon>Acidobacteriota</taxon>
        <taxon>Terriglobia</taxon>
        <taxon>Terriglobales</taxon>
        <taxon>Acidobacteriaceae</taxon>
        <taxon>Granulicella</taxon>
    </lineage>
</organism>
<evidence type="ECO:0000256" key="1">
    <source>
        <dbReference type="SAM" id="SignalP"/>
    </source>
</evidence>
<dbReference type="KEGG" id="gma:AciX8_4340"/>
<proteinExistence type="predicted"/>
<dbReference type="AlphaFoldDB" id="G8NTA1"/>
<feature type="chain" id="PRO_5003512857" evidence="1">
    <location>
        <begin position="18"/>
        <end position="463"/>
    </location>
</feature>
<dbReference type="PANTHER" id="PTHR46825:SF9">
    <property type="entry name" value="BETA-LACTAMASE-RELATED DOMAIN-CONTAINING PROTEIN"/>
    <property type="match status" value="1"/>
</dbReference>
<feature type="signal peptide" evidence="1">
    <location>
        <begin position="1"/>
        <end position="17"/>
    </location>
</feature>
<dbReference type="OrthoDB" id="9803467at2"/>
<sequence precursor="true">MRTLLAAALLAATAAHAQLPAETEAKIAAAAEKTLHDTGVPSVSIGIVQHGKIVYTHAFGLAQLQPATPATATMAYPIGSISKQFTATAILLLQQEGKLSIDDPVGKYFPELTRANDVKLRNLMTMTSGYEDFAPQDYIIPAWRKPIAPIDNVHEWAEKPLDFEPGTQWQYSNTNYVLLGLVVEKVSGEPLGKFIRERVLDPLHLQGVFNTYTQREKLQVLGYVSYAMATPRVQPLEAPGWYFGDGDLAMPAATLLAWDLGIMNKSLLSPASYAEFETAYKLQSGASSGYGLGTFVHEKNGHRELEHSGEVGGYVAENVVYPDDGLAIVALTNEVASSAASEVVNAITPLLLPAAAPVEEASADPFVAQLKTILTGLQHSQIDRSLFTSDTNDYFNQDALSDFQSTLSPLGTITDITRTRTALRGGMTFGLYRVAFSGGTTLLVDVYLKPDGKIEQLLVVGKA</sequence>
<name>G8NTA1_GRAMM</name>
<dbReference type="InterPro" id="IPR001466">
    <property type="entry name" value="Beta-lactam-related"/>
</dbReference>